<name>A0AAE3GQY6_9CYAN</name>
<dbReference type="PANTHER" id="PTHR10098">
    <property type="entry name" value="RAPSYN-RELATED"/>
    <property type="match status" value="1"/>
</dbReference>
<dbReference type="InterPro" id="IPR011990">
    <property type="entry name" value="TPR-like_helical_dom_sf"/>
</dbReference>
<comment type="caution">
    <text evidence="1">The sequence shown here is derived from an EMBL/GenBank/DDBJ whole genome shotgun (WGS) entry which is preliminary data.</text>
</comment>
<dbReference type="InterPro" id="IPR019734">
    <property type="entry name" value="TPR_rpt"/>
</dbReference>
<dbReference type="Gene3D" id="1.25.40.10">
    <property type="entry name" value="Tetratricopeptide repeat domain"/>
    <property type="match status" value="5"/>
</dbReference>
<dbReference type="Pfam" id="PF13181">
    <property type="entry name" value="TPR_8"/>
    <property type="match status" value="1"/>
</dbReference>
<evidence type="ECO:0000313" key="1">
    <source>
        <dbReference type="EMBL" id="MCP2728457.1"/>
    </source>
</evidence>
<protein>
    <recommendedName>
        <fullName evidence="3">Tetratricopeptide repeat protein</fullName>
    </recommendedName>
</protein>
<evidence type="ECO:0008006" key="3">
    <source>
        <dbReference type="Google" id="ProtNLM"/>
    </source>
</evidence>
<dbReference type="SUPFAM" id="SSF48452">
    <property type="entry name" value="TPR-like"/>
    <property type="match status" value="3"/>
</dbReference>
<dbReference type="RefSeq" id="WP_254011254.1">
    <property type="nucleotide sequence ID" value="NZ_JAMZMM010000056.1"/>
</dbReference>
<reference evidence="1" key="1">
    <citation type="submission" date="2022-06" db="EMBL/GenBank/DDBJ databases">
        <title>New cyanobacteria of genus Symplocastrum in benthos of Lake Baikal.</title>
        <authorList>
            <person name="Sorokovikova E."/>
            <person name="Tikhonova I."/>
            <person name="Krasnopeev A."/>
            <person name="Evseev P."/>
            <person name="Gladkikh A."/>
            <person name="Belykh O."/>
        </authorList>
    </citation>
    <scope>NUCLEOTIDE SEQUENCE</scope>
    <source>
        <strain evidence="1">BBK-W-15</strain>
    </source>
</reference>
<evidence type="ECO:0000313" key="2">
    <source>
        <dbReference type="Proteomes" id="UP001204953"/>
    </source>
</evidence>
<dbReference type="PANTHER" id="PTHR10098:SF108">
    <property type="entry name" value="TETRATRICOPEPTIDE REPEAT PROTEIN 28"/>
    <property type="match status" value="1"/>
</dbReference>
<dbReference type="AlphaFoldDB" id="A0AAE3GQY6"/>
<dbReference type="SMART" id="SM00028">
    <property type="entry name" value="TPR"/>
    <property type="match status" value="5"/>
</dbReference>
<dbReference type="Proteomes" id="UP001204953">
    <property type="component" value="Unassembled WGS sequence"/>
</dbReference>
<accession>A0AAE3GQY6</accession>
<organism evidence="1 2">
    <name type="scientific">Limnofasciculus baicalensis BBK-W-15</name>
    <dbReference type="NCBI Taxonomy" id="2699891"/>
    <lineage>
        <taxon>Bacteria</taxon>
        <taxon>Bacillati</taxon>
        <taxon>Cyanobacteriota</taxon>
        <taxon>Cyanophyceae</taxon>
        <taxon>Coleofasciculales</taxon>
        <taxon>Coleofasciculaceae</taxon>
        <taxon>Limnofasciculus</taxon>
        <taxon>Limnofasciculus baicalensis</taxon>
    </lineage>
</organism>
<gene>
    <name evidence="1" type="ORF">NJ959_08210</name>
</gene>
<proteinExistence type="predicted"/>
<keyword evidence="2" id="KW-1185">Reference proteome</keyword>
<sequence length="728" mass="82352">MEKFIFPILLTYLLNIPLSPITLAHQTQPTLKTPQISQQPTPEDIENQNNEARIRIQTAWESGHYNQAYQFIQTITDTSTKIQLLRDLAKAYLAVGQKKPAANLILQAVELSQKTDSSDLSYWIGELFTIGEAEKGKALLKTISNNEYELAFAHQSIAQAYLNFGQYSEALKYARLIPGGVLLPLPEYTDPKVELLNDIINKSLKAGEPKLALQVTTALDGKDDRVYALQTIAEYYQNNGNKKQAILMLDIALSVAKTIESISVVPERSLFWIEPNDSILVNLANRYIELGDRAKGLQILSLAIESVRKFENQYAFDIPVWHKSKALVQISRSYLKLGEKDKAKELIAKSLLEAETIQGNYYKIQELIGIAQKHTEIGECKTSTEILEKTLPLIETIESESDKISFLMAIRKELIQIEEKEKAEQVFQKALFLIETTESESEKIIYLIPIVNTYINTNQNQLATKLARRILGMIQRLDSQDARRLRLEELVVNCLDKENLTLAVEIIQSLPLKEDRARMLFAIALRYADMGNSALASQFLSQALASVDSIIDKEERDMLLAQTTRNIASIYYISSQNPVVEPWRYNLATQLINAISNPQAKAEMLIDIAIQYRKLGDIKLSNRILDTAFTAGKTIEPKEAWQTKLLELSNIGIQEENYDLVLQFVKRIEDVGYQTVILRQIAQKYQIEGNKKKAEEILAQGIEVANQIEDESGRQEALVGIGEQQNGW</sequence>
<dbReference type="EMBL" id="JAMZMM010000056">
    <property type="protein sequence ID" value="MCP2728457.1"/>
    <property type="molecule type" value="Genomic_DNA"/>
</dbReference>